<feature type="compositionally biased region" description="Acidic residues" evidence="1">
    <location>
        <begin position="346"/>
        <end position="361"/>
    </location>
</feature>
<evidence type="ECO:0000313" key="3">
    <source>
        <dbReference type="EMBL" id="CAL4805565.1"/>
    </source>
</evidence>
<keyword evidence="4" id="KW-1185">Reference proteome</keyword>
<accession>A0A9P1GNX0</accession>
<dbReference type="EMBL" id="CAMXCT030006685">
    <property type="protein sequence ID" value="CAL4805565.1"/>
    <property type="molecule type" value="Genomic_DNA"/>
</dbReference>
<dbReference type="EMBL" id="CAMXCT020006685">
    <property type="protein sequence ID" value="CAL1171628.1"/>
    <property type="molecule type" value="Genomic_DNA"/>
</dbReference>
<protein>
    <submittedName>
        <fullName evidence="2">Uncharacterized protein</fullName>
    </submittedName>
</protein>
<feature type="region of interest" description="Disordered" evidence="1">
    <location>
        <begin position="1"/>
        <end position="32"/>
    </location>
</feature>
<evidence type="ECO:0000313" key="4">
    <source>
        <dbReference type="Proteomes" id="UP001152797"/>
    </source>
</evidence>
<evidence type="ECO:0000313" key="2">
    <source>
        <dbReference type="EMBL" id="CAI4018253.1"/>
    </source>
</evidence>
<dbReference type="EMBL" id="CAMXCT010006685">
    <property type="protein sequence ID" value="CAI4018253.1"/>
    <property type="molecule type" value="Genomic_DNA"/>
</dbReference>
<proteinExistence type="predicted"/>
<organism evidence="2">
    <name type="scientific">Cladocopium goreaui</name>
    <dbReference type="NCBI Taxonomy" id="2562237"/>
    <lineage>
        <taxon>Eukaryota</taxon>
        <taxon>Sar</taxon>
        <taxon>Alveolata</taxon>
        <taxon>Dinophyceae</taxon>
        <taxon>Suessiales</taxon>
        <taxon>Symbiodiniaceae</taxon>
        <taxon>Cladocopium</taxon>
    </lineage>
</organism>
<reference evidence="2" key="1">
    <citation type="submission" date="2022-10" db="EMBL/GenBank/DDBJ databases">
        <authorList>
            <person name="Chen Y."/>
            <person name="Dougan E. K."/>
            <person name="Chan C."/>
            <person name="Rhodes N."/>
            <person name="Thang M."/>
        </authorList>
    </citation>
    <scope>NUCLEOTIDE SEQUENCE</scope>
</reference>
<sequence length="514" mass="57579">MSAWRPTCARPGAPTTTATTSTSSRWDGGNSAWAWSAAVREEDGWADGCELDGAGAGDGSQRDPWWEQHVADPWSANGTSDGSGEMNKKYGQFNYDGWLDDEQMRMFNVAQVEKTTAASHGRWQGDQVAHGVGSWNESWSNYDAEKDRGKPTEKLVVPEFDGEGGSDHDLGRSARSYLRKIQVWLRCTKLPAHQRALALYNGLSGKAWIYAEELDVDKLVEVSKVAQIMTDLFKRGRRRSDQTVRDFNVEFERMVLRLTEIQCHVPPLIKAWLYLDKLRLNEQEELALLSSVNNEYDCKKLQHAALVQDRAIRRPGAWGGEDAKGVGKRWTRQSVHMTTNEGGELSSEDEKGDGDSDDGEIVDEDTAVEHYTAYMTYQGAKAKYKEVLKGRGVDQHAVDKRNQERLRLAKQRSYCSACKRRGHWHKDPECPLRQRPSTGTTSAAGAETVQSVNFVHQCFVTDSGVQALDEPYMTDYELVVSPCLCLRQLPSAMTEYDMGASPGLCLWQLLLAIP</sequence>
<dbReference type="AlphaFoldDB" id="A0A9P1GNX0"/>
<gene>
    <name evidence="2" type="ORF">C1SCF055_LOCUS42844</name>
</gene>
<evidence type="ECO:0000256" key="1">
    <source>
        <dbReference type="SAM" id="MobiDB-lite"/>
    </source>
</evidence>
<feature type="region of interest" description="Disordered" evidence="1">
    <location>
        <begin position="332"/>
        <end position="361"/>
    </location>
</feature>
<reference evidence="3 4" key="2">
    <citation type="submission" date="2024-05" db="EMBL/GenBank/DDBJ databases">
        <authorList>
            <person name="Chen Y."/>
            <person name="Shah S."/>
            <person name="Dougan E. K."/>
            <person name="Thang M."/>
            <person name="Chan C."/>
        </authorList>
    </citation>
    <scope>NUCLEOTIDE SEQUENCE [LARGE SCALE GENOMIC DNA]</scope>
</reference>
<name>A0A9P1GNX0_9DINO</name>
<dbReference type="Proteomes" id="UP001152797">
    <property type="component" value="Unassembled WGS sequence"/>
</dbReference>
<feature type="compositionally biased region" description="Low complexity" evidence="1">
    <location>
        <begin position="1"/>
        <end position="25"/>
    </location>
</feature>
<comment type="caution">
    <text evidence="2">The sequence shown here is derived from an EMBL/GenBank/DDBJ whole genome shotgun (WGS) entry which is preliminary data.</text>
</comment>